<proteinExistence type="predicted"/>
<evidence type="ECO:0000313" key="1">
    <source>
        <dbReference type="EMBL" id="GET42564.1"/>
    </source>
</evidence>
<evidence type="ECO:0008006" key="3">
    <source>
        <dbReference type="Google" id="ProtNLM"/>
    </source>
</evidence>
<gene>
    <name evidence="1" type="ORF">MiSe_73820</name>
</gene>
<dbReference type="EMBL" id="BLAY01000170">
    <property type="protein sequence ID" value="GET42564.1"/>
    <property type="molecule type" value="Genomic_DNA"/>
</dbReference>
<accession>A0AAV3WMB9</accession>
<organism evidence="1 2">
    <name type="scientific">Microseira wollei NIES-4236</name>
    <dbReference type="NCBI Taxonomy" id="2530354"/>
    <lineage>
        <taxon>Bacteria</taxon>
        <taxon>Bacillati</taxon>
        <taxon>Cyanobacteriota</taxon>
        <taxon>Cyanophyceae</taxon>
        <taxon>Oscillatoriophycideae</taxon>
        <taxon>Aerosakkonematales</taxon>
        <taxon>Aerosakkonemataceae</taxon>
        <taxon>Microseira</taxon>
    </lineage>
</organism>
<name>A0AAV3WMB9_9CYAN</name>
<dbReference type="RefSeq" id="WP_226590310.1">
    <property type="nucleotide sequence ID" value="NZ_BLAY01000170.1"/>
</dbReference>
<dbReference type="PROSITE" id="PS51257">
    <property type="entry name" value="PROKAR_LIPOPROTEIN"/>
    <property type="match status" value="1"/>
</dbReference>
<dbReference type="Proteomes" id="UP001050975">
    <property type="component" value="Unassembled WGS sequence"/>
</dbReference>
<sequence>MVKFKLIFLKVLLALCILLIGCVADSQQAFSKQVPSALVTAVKSKQELARAIL</sequence>
<keyword evidence="2" id="KW-1185">Reference proteome</keyword>
<comment type="caution">
    <text evidence="1">The sequence shown here is derived from an EMBL/GenBank/DDBJ whole genome shotgun (WGS) entry which is preliminary data.</text>
</comment>
<evidence type="ECO:0000313" key="2">
    <source>
        <dbReference type="Proteomes" id="UP001050975"/>
    </source>
</evidence>
<reference evidence="1" key="1">
    <citation type="submission" date="2019-10" db="EMBL/GenBank/DDBJ databases">
        <title>Draft genome sequece of Microseira wollei NIES-4236.</title>
        <authorList>
            <person name="Yamaguchi H."/>
            <person name="Suzuki S."/>
            <person name="Kawachi M."/>
        </authorList>
    </citation>
    <scope>NUCLEOTIDE SEQUENCE</scope>
    <source>
        <strain evidence="1">NIES-4236</strain>
    </source>
</reference>
<dbReference type="AlphaFoldDB" id="A0AAV3WMB9"/>
<protein>
    <recommendedName>
        <fullName evidence="3">Lipoprotein</fullName>
    </recommendedName>
</protein>